<keyword evidence="3" id="KW-1185">Reference proteome</keyword>
<dbReference type="Proteomes" id="UP000053244">
    <property type="component" value="Unassembled WGS sequence"/>
</dbReference>
<comment type="caution">
    <text evidence="2">The sequence shown here is derived from an EMBL/GenBank/DDBJ whole genome shotgun (WGS) entry which is preliminary data.</text>
</comment>
<dbReference type="Gene3D" id="2.130.10.10">
    <property type="entry name" value="YVTN repeat-like/Quinoprotein amine dehydrogenase"/>
    <property type="match status" value="1"/>
</dbReference>
<evidence type="ECO:0000313" key="3">
    <source>
        <dbReference type="Proteomes" id="UP000053244"/>
    </source>
</evidence>
<dbReference type="SUPFAM" id="SSF82171">
    <property type="entry name" value="DPP6 N-terminal domain-like"/>
    <property type="match status" value="1"/>
</dbReference>
<evidence type="ECO:0000256" key="1">
    <source>
        <dbReference type="SAM" id="Phobius"/>
    </source>
</evidence>
<gene>
    <name evidence="2" type="ORF">ADL15_32115</name>
</gene>
<keyword evidence="1" id="KW-0472">Membrane</keyword>
<dbReference type="InterPro" id="IPR015943">
    <property type="entry name" value="WD40/YVTN_repeat-like_dom_sf"/>
</dbReference>
<dbReference type="EMBL" id="LLZH01000289">
    <property type="protein sequence ID" value="KUL28463.1"/>
    <property type="molecule type" value="Genomic_DNA"/>
</dbReference>
<reference evidence="2 3" key="1">
    <citation type="submission" date="2015-10" db="EMBL/GenBank/DDBJ databases">
        <authorList>
            <person name="Gilbert D.G."/>
        </authorList>
    </citation>
    <scope>NUCLEOTIDE SEQUENCE [LARGE SCALE GENOMIC DNA]</scope>
    <source>
        <strain evidence="2 3">NRRL B-16712</strain>
    </source>
</reference>
<name>A0A101JKB5_9ACTN</name>
<feature type="transmembrane region" description="Helical" evidence="1">
    <location>
        <begin position="415"/>
        <end position="438"/>
    </location>
</feature>
<evidence type="ECO:0000313" key="2">
    <source>
        <dbReference type="EMBL" id="KUL28463.1"/>
    </source>
</evidence>
<accession>A0A101JKB5</accession>
<keyword evidence="1" id="KW-1133">Transmembrane helix</keyword>
<protein>
    <submittedName>
        <fullName evidence="2">Uncharacterized protein</fullName>
    </submittedName>
</protein>
<keyword evidence="1" id="KW-0812">Transmembrane</keyword>
<proteinExistence type="predicted"/>
<sequence>MRKALAALIFTGVVFATVVRLVDGGPAPGDTVPGGLTLPWMWQATVQQDPPGPASILAGGDSLGFRGVEDYDAEGKVAAVGRDGDYRMLLYADWSTVTPGQDVLLSPDGRYAAQGYLAGSTAGEYADGLDVVDLTTGRSTKYTGGLPAVAIGYGLTAAGCCAPAAWAPDGRSLLVETTAADVRRPGTATLESRSRLGLLDLATNTVLPIGAERPADPVRQASRGAFAPDGQHLVVSEGDRLRLIDRTGKESWTTTLGDRRYLAGAGAFSADGARIAIAELTGCLDRCDRDALAARTWKVSYLDAATGQPATGPDLPAVTAMAIRALGWTRSGELVVTRHEPENGAEKLPDQRWSDIGWEETGHITLVALCAGGAQRTLLDPPGDVTTMDVAADLVRAGSFGGPAPRAAAFPARPVVWWVVAPAVVLTAVALLTVWLVIRRRRRPVLISD</sequence>
<dbReference type="AlphaFoldDB" id="A0A101JKB5"/>
<organism evidence="2 3">
    <name type="scientific">Actinoplanes awajinensis subsp. mycoplanecinus</name>
    <dbReference type="NCBI Taxonomy" id="135947"/>
    <lineage>
        <taxon>Bacteria</taxon>
        <taxon>Bacillati</taxon>
        <taxon>Actinomycetota</taxon>
        <taxon>Actinomycetes</taxon>
        <taxon>Micromonosporales</taxon>
        <taxon>Micromonosporaceae</taxon>
        <taxon>Actinoplanes</taxon>
    </lineage>
</organism>